<dbReference type="STRING" id="363999.A0A439DKJ1"/>
<protein>
    <submittedName>
        <fullName evidence="2">Uncharacterized protein</fullName>
    </submittedName>
</protein>
<comment type="caution">
    <text evidence="2">The sequence shown here is derived from an EMBL/GenBank/DDBJ whole genome shotgun (WGS) entry which is preliminary data.</text>
</comment>
<sequence length="320" mass="36141">MPSATSDGCPEEPDTIPWTEEEFAELTEQLKKNPNPEFSPAFPAGELPQPTPAERVQVLRTLLNDKKEAAFHTNIRTIISLYEQNKIKNGDVVWVQDGKVFDKRPEGTNGGPILVERPGDILEAYSYSWAPQNVPFQPHDLHPQPHFMQHSQPLSAQRSRGARWFKSLEGSHRIPMLFRLPTALGGDDNRHHYVTTIFDTGSTCQTIFDTDLQALGYDESTYQGLGEYGRFNTMAGDIITRVVELEICLLSDEFSEIGERRPLTCWFRVRASNHTKKPGCPRLSGTEMYKHVWFGLTPNNTNLLAAGLSRTALSMRLNTR</sequence>
<gene>
    <name evidence="2" type="ORF">EKO27_g129</name>
</gene>
<proteinExistence type="predicted"/>
<evidence type="ECO:0000313" key="3">
    <source>
        <dbReference type="Proteomes" id="UP000286045"/>
    </source>
</evidence>
<dbReference type="EMBL" id="RYZI01000002">
    <property type="protein sequence ID" value="RWA14911.1"/>
    <property type="molecule type" value="Genomic_DNA"/>
</dbReference>
<keyword evidence="3" id="KW-1185">Reference proteome</keyword>
<organism evidence="2 3">
    <name type="scientific">Xylaria grammica</name>
    <dbReference type="NCBI Taxonomy" id="363999"/>
    <lineage>
        <taxon>Eukaryota</taxon>
        <taxon>Fungi</taxon>
        <taxon>Dikarya</taxon>
        <taxon>Ascomycota</taxon>
        <taxon>Pezizomycotina</taxon>
        <taxon>Sordariomycetes</taxon>
        <taxon>Xylariomycetidae</taxon>
        <taxon>Xylariales</taxon>
        <taxon>Xylariaceae</taxon>
        <taxon>Xylaria</taxon>
    </lineage>
</organism>
<evidence type="ECO:0000313" key="2">
    <source>
        <dbReference type="EMBL" id="RWA14911.1"/>
    </source>
</evidence>
<reference evidence="2 3" key="1">
    <citation type="submission" date="2018-12" db="EMBL/GenBank/DDBJ databases">
        <title>Draft genome sequence of Xylaria grammica IHI A82.</title>
        <authorList>
            <person name="Buettner E."/>
            <person name="Kellner H."/>
        </authorList>
    </citation>
    <scope>NUCLEOTIDE SEQUENCE [LARGE SCALE GENOMIC DNA]</scope>
    <source>
        <strain evidence="2 3">IHI A82</strain>
    </source>
</reference>
<feature type="region of interest" description="Disordered" evidence="1">
    <location>
        <begin position="27"/>
        <end position="50"/>
    </location>
</feature>
<accession>A0A439DKJ1</accession>
<evidence type="ECO:0000256" key="1">
    <source>
        <dbReference type="SAM" id="MobiDB-lite"/>
    </source>
</evidence>
<dbReference type="AlphaFoldDB" id="A0A439DKJ1"/>
<name>A0A439DKJ1_9PEZI</name>
<dbReference type="Proteomes" id="UP000286045">
    <property type="component" value="Unassembled WGS sequence"/>
</dbReference>